<feature type="chain" id="PRO_5039555015" description="IPT/TIG domain-containing protein" evidence="2">
    <location>
        <begin position="27"/>
        <end position="223"/>
    </location>
</feature>
<dbReference type="PANTHER" id="PTHR46769">
    <property type="entry name" value="POLYCYSTIC KIDNEY AND HEPATIC DISEASE 1 (AUTOSOMAL RECESSIVE)-LIKE 1"/>
    <property type="match status" value="1"/>
</dbReference>
<dbReference type="Gene3D" id="2.60.40.10">
    <property type="entry name" value="Immunoglobulins"/>
    <property type="match status" value="2"/>
</dbReference>
<keyword evidence="1 2" id="KW-0732">Signal</keyword>
<feature type="signal peptide" evidence="2">
    <location>
        <begin position="1"/>
        <end position="26"/>
    </location>
</feature>
<dbReference type="InterPro" id="IPR014756">
    <property type="entry name" value="Ig_E-set"/>
</dbReference>
<accession>A0A6G6WIJ4</accession>
<sequence length="223" mass="22408">MRGRMRPTALAVLIALISALVALVGAAPGSDAAGAKLKKPVVTQVDPKNGSTDGGTVVTLRGKHLKTAKKVLFGGSAGTSLKVASDKQLTVVSPPHAAGLVDVRVVTKAGKSAKSSLARYTFAVVRPQVAAISPTTGPTAGGTRVTVTGTGFNAVTSVTFAGVPGTDVTVTSPTSLQVTSPPHAAGVTHINVVAAGGTSPTKNTDIFRYADATTMRLLLSDRS</sequence>
<evidence type="ECO:0000313" key="5">
    <source>
        <dbReference type="Proteomes" id="UP000502996"/>
    </source>
</evidence>
<gene>
    <name evidence="4" type="ORF">G5V58_21910</name>
</gene>
<dbReference type="PANTHER" id="PTHR46769:SF2">
    <property type="entry name" value="FIBROCYSTIN-L ISOFORM 2 PRECURSOR-RELATED"/>
    <property type="match status" value="1"/>
</dbReference>
<dbReference type="InterPro" id="IPR052387">
    <property type="entry name" value="Fibrocystin"/>
</dbReference>
<dbReference type="AlphaFoldDB" id="A0A6G6WIJ4"/>
<keyword evidence="5" id="KW-1185">Reference proteome</keyword>
<dbReference type="EMBL" id="CP049257">
    <property type="protein sequence ID" value="QIG45064.1"/>
    <property type="molecule type" value="Genomic_DNA"/>
</dbReference>
<proteinExistence type="predicted"/>
<evidence type="ECO:0000256" key="2">
    <source>
        <dbReference type="SAM" id="SignalP"/>
    </source>
</evidence>
<protein>
    <recommendedName>
        <fullName evidence="3">IPT/TIG domain-containing protein</fullName>
    </recommendedName>
</protein>
<dbReference type="GO" id="GO:0005975">
    <property type="term" value="P:carbohydrate metabolic process"/>
    <property type="evidence" value="ECO:0007669"/>
    <property type="project" value="UniProtKB-ARBA"/>
</dbReference>
<dbReference type="CDD" id="cd00102">
    <property type="entry name" value="IPT"/>
    <property type="match status" value="1"/>
</dbReference>
<evidence type="ECO:0000313" key="4">
    <source>
        <dbReference type="EMBL" id="QIG45064.1"/>
    </source>
</evidence>
<dbReference type="RefSeq" id="WP_165237252.1">
    <property type="nucleotide sequence ID" value="NZ_CP049257.1"/>
</dbReference>
<dbReference type="Proteomes" id="UP000502996">
    <property type="component" value="Chromosome"/>
</dbReference>
<feature type="domain" description="IPT/TIG" evidence="3">
    <location>
        <begin position="39"/>
        <end position="123"/>
    </location>
</feature>
<name>A0A6G6WIJ4_9ACTN</name>
<evidence type="ECO:0000259" key="3">
    <source>
        <dbReference type="SMART" id="SM00429"/>
    </source>
</evidence>
<dbReference type="Pfam" id="PF01833">
    <property type="entry name" value="TIG"/>
    <property type="match status" value="2"/>
</dbReference>
<dbReference type="SUPFAM" id="SSF81296">
    <property type="entry name" value="E set domains"/>
    <property type="match status" value="2"/>
</dbReference>
<evidence type="ECO:0000256" key="1">
    <source>
        <dbReference type="ARBA" id="ARBA00022729"/>
    </source>
</evidence>
<feature type="domain" description="IPT/TIG" evidence="3">
    <location>
        <begin position="126"/>
        <end position="210"/>
    </location>
</feature>
<dbReference type="KEGG" id="nano:G5V58_21910"/>
<organism evidence="4 5">
    <name type="scientific">Nocardioides anomalus</name>
    <dbReference type="NCBI Taxonomy" id="2712223"/>
    <lineage>
        <taxon>Bacteria</taxon>
        <taxon>Bacillati</taxon>
        <taxon>Actinomycetota</taxon>
        <taxon>Actinomycetes</taxon>
        <taxon>Propionibacteriales</taxon>
        <taxon>Nocardioidaceae</taxon>
        <taxon>Nocardioides</taxon>
    </lineage>
</organism>
<dbReference type="CDD" id="cd00603">
    <property type="entry name" value="IPT_PCSR"/>
    <property type="match status" value="1"/>
</dbReference>
<reference evidence="4 5" key="1">
    <citation type="submission" date="2020-02" db="EMBL/GenBank/DDBJ databases">
        <title>Full genome sequence of Nocardioides sp. R-3366.</title>
        <authorList>
            <person name="Im W.-T."/>
        </authorList>
    </citation>
    <scope>NUCLEOTIDE SEQUENCE [LARGE SCALE GENOMIC DNA]</scope>
    <source>
        <strain evidence="4 5">R-3366</strain>
    </source>
</reference>
<dbReference type="InterPro" id="IPR002909">
    <property type="entry name" value="IPT_dom"/>
</dbReference>
<dbReference type="SMART" id="SM00429">
    <property type="entry name" value="IPT"/>
    <property type="match status" value="2"/>
</dbReference>
<dbReference type="InterPro" id="IPR013783">
    <property type="entry name" value="Ig-like_fold"/>
</dbReference>